<keyword evidence="1" id="KW-1133">Transmembrane helix</keyword>
<organism evidence="2 3">
    <name type="scientific">Natronolimnobius baerhuensis</name>
    <dbReference type="NCBI Taxonomy" id="253108"/>
    <lineage>
        <taxon>Archaea</taxon>
        <taxon>Methanobacteriati</taxon>
        <taxon>Methanobacteriota</taxon>
        <taxon>Stenosarchaea group</taxon>
        <taxon>Halobacteria</taxon>
        <taxon>Halobacteriales</taxon>
        <taxon>Natrialbaceae</taxon>
        <taxon>Natronolimnobius</taxon>
    </lineage>
</organism>
<evidence type="ECO:0000256" key="1">
    <source>
        <dbReference type="SAM" id="Phobius"/>
    </source>
</evidence>
<dbReference type="EMBL" id="MWPH01000003">
    <property type="protein sequence ID" value="OVE83583.1"/>
    <property type="molecule type" value="Genomic_DNA"/>
</dbReference>
<dbReference type="Proteomes" id="UP000196084">
    <property type="component" value="Unassembled WGS sequence"/>
</dbReference>
<keyword evidence="1" id="KW-0472">Membrane</keyword>
<feature type="transmembrane region" description="Helical" evidence="1">
    <location>
        <begin position="24"/>
        <end position="41"/>
    </location>
</feature>
<feature type="transmembrane region" description="Helical" evidence="1">
    <location>
        <begin position="53"/>
        <end position="70"/>
    </location>
</feature>
<feature type="transmembrane region" description="Helical" evidence="1">
    <location>
        <begin position="76"/>
        <end position="100"/>
    </location>
</feature>
<dbReference type="AlphaFoldDB" id="A0A202E5L5"/>
<dbReference type="RefSeq" id="WP_054863817.1">
    <property type="nucleotide sequence ID" value="NZ_MWPH01000003.1"/>
</dbReference>
<protein>
    <submittedName>
        <fullName evidence="2">Uncharacterized protein</fullName>
    </submittedName>
</protein>
<name>A0A202E5L5_9EURY</name>
<gene>
    <name evidence="2" type="ORF">B2G88_14200</name>
</gene>
<proteinExistence type="predicted"/>
<keyword evidence="3" id="KW-1185">Reference proteome</keyword>
<evidence type="ECO:0000313" key="3">
    <source>
        <dbReference type="Proteomes" id="UP000196084"/>
    </source>
</evidence>
<evidence type="ECO:0000313" key="2">
    <source>
        <dbReference type="EMBL" id="OVE83583.1"/>
    </source>
</evidence>
<comment type="caution">
    <text evidence="2">The sequence shown here is derived from an EMBL/GenBank/DDBJ whole genome shotgun (WGS) entry which is preliminary data.</text>
</comment>
<sequence length="101" mass="10752">MVSKRDFLGEERGLELATWTEWQWTRIGAVLAGLGLTVLYFRLDLFAALPDWIAAALASVPIGLLLYGVTPLSRTAALRITVSVGLGAALTTVLTTHGVVG</sequence>
<keyword evidence="1" id="KW-0812">Transmembrane</keyword>
<accession>A0A202E5L5</accession>
<reference evidence="2 3" key="1">
    <citation type="submission" date="2017-02" db="EMBL/GenBank/DDBJ databases">
        <title>Natronthermophilus aegyptiacus gen. nov.,sp. nov., an aerobic, extremely halophilic alkalithermophilic archaeon isolated from the athalassohaline Wadi An Natrun, Egypt.</title>
        <authorList>
            <person name="Zhao B."/>
        </authorList>
    </citation>
    <scope>NUCLEOTIDE SEQUENCE [LARGE SCALE GENOMIC DNA]</scope>
    <source>
        <strain evidence="2 3">CGMCC 1.3597</strain>
    </source>
</reference>